<feature type="compositionally biased region" description="Basic and acidic residues" evidence="1">
    <location>
        <begin position="111"/>
        <end position="120"/>
    </location>
</feature>
<keyword evidence="3" id="KW-1185">Reference proteome</keyword>
<gene>
    <name evidence="2" type="ORF">F7725_026346</name>
</gene>
<comment type="caution">
    <text evidence="2">The sequence shown here is derived from an EMBL/GenBank/DDBJ whole genome shotgun (WGS) entry which is preliminary data.</text>
</comment>
<feature type="compositionally biased region" description="Low complexity" evidence="1">
    <location>
        <begin position="68"/>
        <end position="82"/>
    </location>
</feature>
<organism evidence="2 3">
    <name type="scientific">Dissostichus mawsoni</name>
    <name type="common">Antarctic cod</name>
    <dbReference type="NCBI Taxonomy" id="36200"/>
    <lineage>
        <taxon>Eukaryota</taxon>
        <taxon>Metazoa</taxon>
        <taxon>Chordata</taxon>
        <taxon>Craniata</taxon>
        <taxon>Vertebrata</taxon>
        <taxon>Euteleostomi</taxon>
        <taxon>Actinopterygii</taxon>
        <taxon>Neopterygii</taxon>
        <taxon>Teleostei</taxon>
        <taxon>Neoteleostei</taxon>
        <taxon>Acanthomorphata</taxon>
        <taxon>Eupercaria</taxon>
        <taxon>Perciformes</taxon>
        <taxon>Notothenioidei</taxon>
        <taxon>Nototheniidae</taxon>
        <taxon>Dissostichus</taxon>
    </lineage>
</organism>
<feature type="non-terminal residue" evidence="2">
    <location>
        <position position="157"/>
    </location>
</feature>
<accession>A0A7J5X6S9</accession>
<dbReference type="Proteomes" id="UP000518266">
    <property type="component" value="Unassembled WGS sequence"/>
</dbReference>
<evidence type="ECO:0000313" key="2">
    <source>
        <dbReference type="EMBL" id="KAF3832681.1"/>
    </source>
</evidence>
<evidence type="ECO:0000313" key="3">
    <source>
        <dbReference type="Proteomes" id="UP000518266"/>
    </source>
</evidence>
<reference evidence="2 3" key="1">
    <citation type="submission" date="2020-03" db="EMBL/GenBank/DDBJ databases">
        <title>Dissostichus mawsoni Genome sequencing and assembly.</title>
        <authorList>
            <person name="Park H."/>
        </authorList>
    </citation>
    <scope>NUCLEOTIDE SEQUENCE [LARGE SCALE GENOMIC DNA]</scope>
    <source>
        <strain evidence="2">DM0001</strain>
        <tissue evidence="2">Muscle</tissue>
    </source>
</reference>
<sequence length="157" mass="17120">MRSSNGWLFQQGDTNVPAMPSNVLEMMRNHLEQKERAQTLGTCPSPPLKAHWTPRSPVTDSGSHTETDSCSCPPSTSTQSPDGVKAPPQPSTKQRRPRDKKDVSTGQKAASELRKADDQRPSTSTPLGWIYTGYPGTSEGSPLSQRCPPAEQLPEIH</sequence>
<proteinExistence type="predicted"/>
<dbReference type="EMBL" id="JAAKFY010000027">
    <property type="protein sequence ID" value="KAF3832681.1"/>
    <property type="molecule type" value="Genomic_DNA"/>
</dbReference>
<dbReference type="AlphaFoldDB" id="A0A7J5X6S9"/>
<feature type="region of interest" description="Disordered" evidence="1">
    <location>
        <begin position="33"/>
        <end position="157"/>
    </location>
</feature>
<evidence type="ECO:0000256" key="1">
    <source>
        <dbReference type="SAM" id="MobiDB-lite"/>
    </source>
</evidence>
<name>A0A7J5X6S9_DISMA</name>
<protein>
    <submittedName>
        <fullName evidence="2">Uncharacterized protein</fullName>
    </submittedName>
</protein>